<organism evidence="2 3">
    <name type="scientific">Micromonospora polyrhachis</name>
    <dbReference type="NCBI Taxonomy" id="1282883"/>
    <lineage>
        <taxon>Bacteria</taxon>
        <taxon>Bacillati</taxon>
        <taxon>Actinomycetota</taxon>
        <taxon>Actinomycetes</taxon>
        <taxon>Micromonosporales</taxon>
        <taxon>Micromonosporaceae</taxon>
        <taxon>Micromonospora</taxon>
    </lineage>
</organism>
<dbReference type="GO" id="GO:0016747">
    <property type="term" value="F:acyltransferase activity, transferring groups other than amino-acyl groups"/>
    <property type="evidence" value="ECO:0007669"/>
    <property type="project" value="InterPro"/>
</dbReference>
<dbReference type="Pfam" id="PF00583">
    <property type="entry name" value="Acetyltransf_1"/>
    <property type="match status" value="1"/>
</dbReference>
<keyword evidence="2" id="KW-0808">Transferase</keyword>
<sequence length="223" mass="24432">MLDQRLYRHLVTRLGQWPARQPLHVVGSTRRTKPGWDGRIYPAIGIDGPAGMVLSVPPDRVASARELRHLSPSKLLAELPAAVGREGWPSYRAVFRYTTTPAKLPEVGEWIKVDDPVVPEWLRPFGDEVLVVRDDSGRYLAGVGIKRHDRYGHELSVGTEPAARGRGLARRLVAQAARRVLAGGAVPTYLHEPENVGSARVAEAAGFADQGWWAYAVATPDAP</sequence>
<dbReference type="SUPFAM" id="SSF55729">
    <property type="entry name" value="Acyl-CoA N-acyltransferases (Nat)"/>
    <property type="match status" value="1"/>
</dbReference>
<reference evidence="2 3" key="1">
    <citation type="submission" date="2020-08" db="EMBL/GenBank/DDBJ databases">
        <title>Sequencing the genomes of 1000 actinobacteria strains.</title>
        <authorList>
            <person name="Klenk H.-P."/>
        </authorList>
    </citation>
    <scope>NUCLEOTIDE SEQUENCE [LARGE SCALE GENOMIC DNA]</scope>
    <source>
        <strain evidence="2 3">DSM 45886</strain>
    </source>
</reference>
<dbReference type="CDD" id="cd04301">
    <property type="entry name" value="NAT_SF"/>
    <property type="match status" value="1"/>
</dbReference>
<proteinExistence type="predicted"/>
<dbReference type="InterPro" id="IPR000182">
    <property type="entry name" value="GNAT_dom"/>
</dbReference>
<dbReference type="Gene3D" id="3.40.630.30">
    <property type="match status" value="1"/>
</dbReference>
<feature type="domain" description="N-acetyltransferase" evidence="1">
    <location>
        <begin position="93"/>
        <end position="223"/>
    </location>
</feature>
<dbReference type="AlphaFoldDB" id="A0A7W7WNB9"/>
<dbReference type="Proteomes" id="UP000578819">
    <property type="component" value="Unassembled WGS sequence"/>
</dbReference>
<evidence type="ECO:0000313" key="3">
    <source>
        <dbReference type="Proteomes" id="UP000578819"/>
    </source>
</evidence>
<comment type="caution">
    <text evidence="2">The sequence shown here is derived from an EMBL/GenBank/DDBJ whole genome shotgun (WGS) entry which is preliminary data.</text>
</comment>
<protein>
    <submittedName>
        <fullName evidence="2">GNAT superfamily N-acetyltransferase</fullName>
    </submittedName>
</protein>
<dbReference type="PROSITE" id="PS51186">
    <property type="entry name" value="GNAT"/>
    <property type="match status" value="1"/>
</dbReference>
<name>A0A7W7WNB9_9ACTN</name>
<evidence type="ECO:0000313" key="2">
    <source>
        <dbReference type="EMBL" id="MBB4957695.1"/>
    </source>
</evidence>
<dbReference type="EMBL" id="JACHJW010000001">
    <property type="protein sequence ID" value="MBB4957695.1"/>
    <property type="molecule type" value="Genomic_DNA"/>
</dbReference>
<dbReference type="RefSeq" id="WP_184533879.1">
    <property type="nucleotide sequence ID" value="NZ_JACHJW010000001.1"/>
</dbReference>
<accession>A0A7W7WNB9</accession>
<keyword evidence="3" id="KW-1185">Reference proteome</keyword>
<dbReference type="InterPro" id="IPR016181">
    <property type="entry name" value="Acyl_CoA_acyltransferase"/>
</dbReference>
<evidence type="ECO:0000259" key="1">
    <source>
        <dbReference type="PROSITE" id="PS51186"/>
    </source>
</evidence>
<gene>
    <name evidence="2" type="ORF">FHR38_001428</name>
</gene>